<dbReference type="EMBL" id="PKPP01004618">
    <property type="protein sequence ID" value="PWA63537.1"/>
    <property type="molecule type" value="Genomic_DNA"/>
</dbReference>
<dbReference type="AlphaFoldDB" id="A0A2U1MQN6"/>
<keyword evidence="1" id="KW-0479">Metal-binding</keyword>
<sequence length="167" mass="19074">MEPKGTGLGSSLLVPSVQELAREPITKVPARYVRLDQDPPIISRPPSSLPKVPVIDMARLSSENSADHELEKLHIACKDRGFFQIINHGVSISLMDKVKEETQEFFKLPMEEKKKFWQTTDDVEGFGQAFVISEEQKLDWADIFYLITLPHGIRKPYLFPNLPLPFR</sequence>
<reference evidence="4 5" key="1">
    <citation type="journal article" date="2018" name="Mol. Plant">
        <title>The genome of Artemisia annua provides insight into the evolution of Asteraceae family and artemisinin biosynthesis.</title>
        <authorList>
            <person name="Shen Q."/>
            <person name="Zhang L."/>
            <person name="Liao Z."/>
            <person name="Wang S."/>
            <person name="Yan T."/>
            <person name="Shi P."/>
            <person name="Liu M."/>
            <person name="Fu X."/>
            <person name="Pan Q."/>
            <person name="Wang Y."/>
            <person name="Lv Z."/>
            <person name="Lu X."/>
            <person name="Zhang F."/>
            <person name="Jiang W."/>
            <person name="Ma Y."/>
            <person name="Chen M."/>
            <person name="Hao X."/>
            <person name="Li L."/>
            <person name="Tang Y."/>
            <person name="Lv G."/>
            <person name="Zhou Y."/>
            <person name="Sun X."/>
            <person name="Brodelius P.E."/>
            <person name="Rose J.K.C."/>
            <person name="Tang K."/>
        </authorList>
    </citation>
    <scope>NUCLEOTIDE SEQUENCE [LARGE SCALE GENOMIC DNA]</scope>
    <source>
        <strain evidence="5">cv. Huhao1</strain>
        <tissue evidence="4">Leaf</tissue>
    </source>
</reference>
<dbReference type="Pfam" id="PF14226">
    <property type="entry name" value="DIOX_N"/>
    <property type="match status" value="1"/>
</dbReference>
<dbReference type="STRING" id="35608.A0A2U1MQN6"/>
<dbReference type="InterPro" id="IPR026992">
    <property type="entry name" value="DIOX_N"/>
</dbReference>
<evidence type="ECO:0000256" key="1">
    <source>
        <dbReference type="ARBA" id="ARBA00022723"/>
    </source>
</evidence>
<dbReference type="Gene3D" id="2.60.120.330">
    <property type="entry name" value="B-lactam Antibiotic, Isopenicillin N Synthase, Chain"/>
    <property type="match status" value="1"/>
</dbReference>
<dbReference type="PANTHER" id="PTHR47991">
    <property type="entry name" value="OXOGLUTARATE/IRON-DEPENDENT DIOXYGENASE"/>
    <property type="match status" value="1"/>
</dbReference>
<dbReference type="OrthoDB" id="288590at2759"/>
<evidence type="ECO:0000256" key="2">
    <source>
        <dbReference type="ARBA" id="ARBA00023004"/>
    </source>
</evidence>
<dbReference type="Proteomes" id="UP000245207">
    <property type="component" value="Unassembled WGS sequence"/>
</dbReference>
<evidence type="ECO:0000259" key="3">
    <source>
        <dbReference type="Pfam" id="PF14226"/>
    </source>
</evidence>
<feature type="domain" description="Non-haem dioxygenase N-terminal" evidence="3">
    <location>
        <begin position="52"/>
        <end position="151"/>
    </location>
</feature>
<dbReference type="InterPro" id="IPR050295">
    <property type="entry name" value="Plant_2OG-oxidoreductases"/>
</dbReference>
<keyword evidence="5" id="KW-1185">Reference proteome</keyword>
<evidence type="ECO:0000313" key="4">
    <source>
        <dbReference type="EMBL" id="PWA63537.1"/>
    </source>
</evidence>
<name>A0A2U1MQN6_ARTAN</name>
<comment type="caution">
    <text evidence="4">The sequence shown here is derived from an EMBL/GenBank/DDBJ whole genome shotgun (WGS) entry which is preliminary data.</text>
</comment>
<accession>A0A2U1MQN6</accession>
<keyword evidence="2" id="KW-0408">Iron</keyword>
<evidence type="ECO:0000313" key="5">
    <source>
        <dbReference type="Proteomes" id="UP000245207"/>
    </source>
</evidence>
<dbReference type="SUPFAM" id="SSF51197">
    <property type="entry name" value="Clavaminate synthase-like"/>
    <property type="match status" value="1"/>
</dbReference>
<dbReference type="InterPro" id="IPR027443">
    <property type="entry name" value="IPNS-like_sf"/>
</dbReference>
<proteinExistence type="predicted"/>
<organism evidence="4 5">
    <name type="scientific">Artemisia annua</name>
    <name type="common">Sweet wormwood</name>
    <dbReference type="NCBI Taxonomy" id="35608"/>
    <lineage>
        <taxon>Eukaryota</taxon>
        <taxon>Viridiplantae</taxon>
        <taxon>Streptophyta</taxon>
        <taxon>Embryophyta</taxon>
        <taxon>Tracheophyta</taxon>
        <taxon>Spermatophyta</taxon>
        <taxon>Magnoliopsida</taxon>
        <taxon>eudicotyledons</taxon>
        <taxon>Gunneridae</taxon>
        <taxon>Pentapetalae</taxon>
        <taxon>asterids</taxon>
        <taxon>campanulids</taxon>
        <taxon>Asterales</taxon>
        <taxon>Asteraceae</taxon>
        <taxon>Asteroideae</taxon>
        <taxon>Anthemideae</taxon>
        <taxon>Artemisiinae</taxon>
        <taxon>Artemisia</taxon>
    </lineage>
</organism>
<gene>
    <name evidence="4" type="ORF">CTI12_AA339570</name>
</gene>
<protein>
    <submittedName>
        <fullName evidence="4">Senescence associated protein</fullName>
    </submittedName>
</protein>
<dbReference type="GO" id="GO:0046872">
    <property type="term" value="F:metal ion binding"/>
    <property type="evidence" value="ECO:0007669"/>
    <property type="project" value="UniProtKB-KW"/>
</dbReference>